<organism evidence="16 17">
    <name type="scientific">Albugo candida</name>
    <dbReference type="NCBI Taxonomy" id="65357"/>
    <lineage>
        <taxon>Eukaryota</taxon>
        <taxon>Sar</taxon>
        <taxon>Stramenopiles</taxon>
        <taxon>Oomycota</taxon>
        <taxon>Peronosporomycetes</taxon>
        <taxon>Albuginales</taxon>
        <taxon>Albuginaceae</taxon>
        <taxon>Albugo</taxon>
    </lineage>
</organism>
<feature type="region of interest" description="Disordered" evidence="13">
    <location>
        <begin position="1111"/>
        <end position="1134"/>
    </location>
</feature>
<keyword evidence="6" id="KW-0378">Hydrolase</keyword>
<feature type="binding site" evidence="11">
    <location>
        <begin position="751"/>
        <end position="752"/>
    </location>
    <ligand>
        <name>substrate</name>
    </ligand>
</feature>
<dbReference type="InterPro" id="IPR030564">
    <property type="entry name" value="Myotubularin"/>
</dbReference>
<evidence type="ECO:0000256" key="5">
    <source>
        <dbReference type="ARBA" id="ARBA00022771"/>
    </source>
</evidence>
<dbReference type="InterPro" id="IPR017455">
    <property type="entry name" value="Znf_FYVE-rel"/>
</dbReference>
<keyword evidence="17" id="KW-1185">Reference proteome</keyword>
<dbReference type="InterPro" id="IPR003595">
    <property type="entry name" value="Tyr_Pase_cat"/>
</dbReference>
<gene>
    <name evidence="16" type="ORF">BN9_002180</name>
</gene>
<dbReference type="PANTHER" id="PTHR10807:SF128">
    <property type="entry name" value="PHOSPHATIDYLINOSITOL-3,5-BISPHOSPHATE 3-PHOSPHATASE"/>
    <property type="match status" value="1"/>
</dbReference>
<feature type="compositionally biased region" description="Low complexity" evidence="13">
    <location>
        <begin position="17"/>
        <end position="27"/>
    </location>
</feature>
<dbReference type="InParanoid" id="A0A024FZG1"/>
<dbReference type="Pfam" id="PF01363">
    <property type="entry name" value="FYVE"/>
    <property type="match status" value="1"/>
</dbReference>
<name>A0A024FZG1_9STRA</name>
<proteinExistence type="inferred from homology"/>
<evidence type="ECO:0000256" key="7">
    <source>
        <dbReference type="ARBA" id="ARBA00022833"/>
    </source>
</evidence>
<evidence type="ECO:0000256" key="10">
    <source>
        <dbReference type="PIRSR" id="PIRSR630564-1"/>
    </source>
</evidence>
<feature type="compositionally biased region" description="Low complexity" evidence="13">
    <location>
        <begin position="1017"/>
        <end position="1028"/>
    </location>
</feature>
<protein>
    <recommendedName>
        <fullName evidence="3">phosphatidylinositol-3,5-bisphosphate 3-phosphatase</fullName>
        <ecNumber evidence="3">3.1.3.95</ecNumber>
    </recommendedName>
    <alternativeName>
        <fullName evidence="9">Phosphatidylinositol-3,5-bisphosphate 3-phosphatase</fullName>
    </alternativeName>
</protein>
<evidence type="ECO:0000256" key="13">
    <source>
        <dbReference type="SAM" id="MobiDB-lite"/>
    </source>
</evidence>
<comment type="similarity">
    <text evidence="2">Belongs to the protein-tyrosine phosphatase family. Non-receptor class myotubularin subfamily.</text>
</comment>
<dbReference type="PROSITE" id="PS00383">
    <property type="entry name" value="TYR_PHOSPHATASE_1"/>
    <property type="match status" value="1"/>
</dbReference>
<dbReference type="Proteomes" id="UP000053237">
    <property type="component" value="Unassembled WGS sequence"/>
</dbReference>
<dbReference type="EMBL" id="CAIX01000001">
    <property type="protein sequence ID" value="CCI39435.1"/>
    <property type="molecule type" value="Genomic_DNA"/>
</dbReference>
<evidence type="ECO:0000256" key="9">
    <source>
        <dbReference type="ARBA" id="ARBA00032571"/>
    </source>
</evidence>
<dbReference type="PROSITE" id="PS51339">
    <property type="entry name" value="PPASE_MYOTUBULARIN"/>
    <property type="match status" value="1"/>
</dbReference>
<dbReference type="SUPFAM" id="SSF52799">
    <property type="entry name" value="(Phosphotyrosine protein) phosphatases II"/>
    <property type="match status" value="2"/>
</dbReference>
<evidence type="ECO:0000256" key="1">
    <source>
        <dbReference type="ARBA" id="ARBA00004370"/>
    </source>
</evidence>
<dbReference type="GO" id="GO:0052629">
    <property type="term" value="F:phosphatidylinositol-3,5-bisphosphate 3-phosphatase activity"/>
    <property type="evidence" value="ECO:0007669"/>
    <property type="project" value="UniProtKB-EC"/>
</dbReference>
<comment type="subcellular location">
    <subcellularLocation>
        <location evidence="1">Membrane</location>
    </subcellularLocation>
</comment>
<feature type="binding site" evidence="11">
    <location>
        <begin position="816"/>
        <end position="822"/>
    </location>
    <ligand>
        <name>substrate</name>
    </ligand>
</feature>
<dbReference type="InterPro" id="IPR029021">
    <property type="entry name" value="Prot-tyrosine_phosphatase-like"/>
</dbReference>
<dbReference type="Gene3D" id="2.30.29.30">
    <property type="entry name" value="Pleckstrin-homology domain (PH domain)/Phosphotyrosine-binding domain (PTB)"/>
    <property type="match status" value="1"/>
</dbReference>
<feature type="active site" description="Phosphocysteine intermediate" evidence="10">
    <location>
        <position position="816"/>
    </location>
</feature>
<dbReference type="InterPro" id="IPR013083">
    <property type="entry name" value="Znf_RING/FYVE/PHD"/>
</dbReference>
<dbReference type="SMART" id="SM00064">
    <property type="entry name" value="FYVE"/>
    <property type="match status" value="1"/>
</dbReference>
<keyword evidence="7" id="KW-0862">Zinc</keyword>
<dbReference type="InterPro" id="IPR010569">
    <property type="entry name" value="Myotubularin-like_Pase_dom"/>
</dbReference>
<evidence type="ECO:0000313" key="16">
    <source>
        <dbReference type="EMBL" id="CCI39435.1"/>
    </source>
</evidence>
<feature type="region of interest" description="Disordered" evidence="13">
    <location>
        <begin position="998"/>
        <end position="1029"/>
    </location>
</feature>
<dbReference type="GO" id="GO:0005737">
    <property type="term" value="C:cytoplasm"/>
    <property type="evidence" value="ECO:0007669"/>
    <property type="project" value="TreeGrafter"/>
</dbReference>
<dbReference type="STRING" id="65357.A0A024FZG1"/>
<dbReference type="SMART" id="SM00404">
    <property type="entry name" value="PTPc_motif"/>
    <property type="match status" value="1"/>
</dbReference>
<evidence type="ECO:0000256" key="2">
    <source>
        <dbReference type="ARBA" id="ARBA00007471"/>
    </source>
</evidence>
<dbReference type="SUPFAM" id="SSF50729">
    <property type="entry name" value="PH domain-like"/>
    <property type="match status" value="1"/>
</dbReference>
<dbReference type="InterPro" id="IPR011993">
    <property type="entry name" value="PH-like_dom_sf"/>
</dbReference>
<reference evidence="16 17" key="1">
    <citation type="submission" date="2012-05" db="EMBL/GenBank/DDBJ databases">
        <title>Recombination and specialization in a pathogen metapopulation.</title>
        <authorList>
            <person name="Gardiner A."/>
            <person name="Kemen E."/>
            <person name="Schultz-Larsen T."/>
            <person name="MacLean D."/>
            <person name="Van Oosterhout C."/>
            <person name="Jones J.D.G."/>
        </authorList>
    </citation>
    <scope>NUCLEOTIDE SEQUENCE [LARGE SCALE GENOMIC DNA]</scope>
    <source>
        <strain evidence="16 17">Ac Nc2</strain>
    </source>
</reference>
<sequence length="1308" mass="149528">METPSIGSYCTDTLEASTTSTPSSSNSFQVTQPTSSIKINSLHRTPSCRSNRLSTYPHFPNSVKENVSDCIPQIPESNGLSRSLPFKSPKLTSRFFKTKKHFSTNVKEIDGRDAFTDERHDSWHLPKQSMYFLKNISWVPDNLAEKCYACQVAFTLVLRRHHCRRCGNVFCDSCSSSRMPIVSANIFTPVRVCDKCSVAARKAYVKMVEEKQNSRERAFSNGNTNTGRQSPISLRASLYPEPNSSSEGIQGNGTDHFLWDANEKRRATCDESDSVDSLNWEEKSLLCDEIPKTDEKMRQRHYNSIPREQERDTLDESLSQTELMFRRNRVCVRTIEGESVLLRTKDVRIQMLHLVDTKQIGTLYVTNYRIVFSPHLGKSEFATSKVIQDERNRMNRTTKFGARRNLWETEVKYHTGLGRDVLTTYQAIPLLSIERAKRKEMVENDTGILDLVCKDFRRVQFTFEGLVTRQIFHQFDRTYRIIREYSLQEGPIRIEKIAFARYSQERISSKPREGCVPYNAKKEFDRLGVTASNGWRLSERNMEYSLCETYPSLLAIPANVSDEILCVAARYRSKRRIPTLCWRDVVSGASISRSSQPLVGLGQRQCDYDVFLIQTIAAVNPSSSKLVIIDARPWKNAVAQKTVGRAGYELTARYETRHNPASLKDLNVSASLMATHIKDADSPSDPIDEILTNLPMTMGSTHSHSVTSQTESPRALSIMEDTIAGEESPDVMATSQLVLTECKLIFMGIENIHVMRKSYMKLSDLCTSTSRSCIDSKWLDQMAATRWMEHLSRILDSAIEIARIIHEQQASVLVHCSDGWDRTAQLTSLAQLLLDPYYRTIKGFQVLIEKEWCSFGHKFRDRTGHGICGTFGSSHAQEISPIFLQFIDCVWQIQQQFPCAFEFNERFLILVLDHLHSCRFGTFLYNCEKERVQSERNAPTNSLWEFMDAMDASVIQNVFYQMEMLSWRDTKANVVATRQCYEVANDLDEYKRHPLSRAASVDAEHDDDMNMIDTDSSSHSSRNSFSSSECADENAASLELPWPKERDRRWLTTARGRHGHGCRNATDIASTISDDCSRNFHRVVCDLDYGISFPDPLDVCAILAQSGPQKNRQREFDSEMSAMPSSRSRKTPVRRFSAPAGALRGVSRDENCINANGMDQMPLWTNNKKPSGVKVLFPCASLKVVQFWNAYYLRWDLLKCHKRDADLEMETLGRDLRFHMQWTQLHVALLKQQSNQCLGRQCVAYKRDEKSACGNTRKKTEKKRKSVVDTNLNQRYAQLLERRRQAMEMVEMAFEDDVGRMLSSIASS</sequence>
<evidence type="ECO:0000256" key="11">
    <source>
        <dbReference type="PIRSR" id="PIRSR630564-2"/>
    </source>
</evidence>
<dbReference type="PROSITE" id="PS50178">
    <property type="entry name" value="ZF_FYVE"/>
    <property type="match status" value="1"/>
</dbReference>
<dbReference type="InterPro" id="IPR000306">
    <property type="entry name" value="Znf_FYVE"/>
</dbReference>
<dbReference type="InterPro" id="IPR011011">
    <property type="entry name" value="Znf_FYVE_PHD"/>
</dbReference>
<keyword evidence="4" id="KW-0479">Metal-binding</keyword>
<dbReference type="OrthoDB" id="271628at2759"/>
<feature type="region of interest" description="Disordered" evidence="13">
    <location>
        <begin position="1"/>
        <end position="48"/>
    </location>
</feature>
<dbReference type="GO" id="GO:0008270">
    <property type="term" value="F:zinc ion binding"/>
    <property type="evidence" value="ECO:0007669"/>
    <property type="project" value="UniProtKB-KW"/>
</dbReference>
<comment type="caution">
    <text evidence="16">The sequence shown here is derived from an EMBL/GenBank/DDBJ whole genome shotgun (WGS) entry which is preliminary data.</text>
</comment>
<dbReference type="Pfam" id="PF06602">
    <property type="entry name" value="Myotub-related"/>
    <property type="match status" value="1"/>
</dbReference>
<dbReference type="Gene3D" id="3.30.40.10">
    <property type="entry name" value="Zinc/RING finger domain, C3HC4 (zinc finger)"/>
    <property type="match status" value="1"/>
</dbReference>
<evidence type="ECO:0000256" key="4">
    <source>
        <dbReference type="ARBA" id="ARBA00022723"/>
    </source>
</evidence>
<feature type="domain" description="FYVE-type" evidence="14">
    <location>
        <begin position="141"/>
        <end position="201"/>
    </location>
</feature>
<evidence type="ECO:0000256" key="3">
    <source>
        <dbReference type="ARBA" id="ARBA00012903"/>
    </source>
</evidence>
<accession>A0A024FZG1</accession>
<dbReference type="PANTHER" id="PTHR10807">
    <property type="entry name" value="MYOTUBULARIN-RELATED"/>
    <property type="match status" value="1"/>
</dbReference>
<feature type="domain" description="Myotubularin phosphatase" evidence="15">
    <location>
        <begin position="514"/>
        <end position="1192"/>
    </location>
</feature>
<keyword evidence="5 12" id="KW-0863">Zinc-finger</keyword>
<evidence type="ECO:0000313" key="17">
    <source>
        <dbReference type="Proteomes" id="UP000053237"/>
    </source>
</evidence>
<feature type="compositionally biased region" description="Polar residues" evidence="13">
    <location>
        <begin position="28"/>
        <end position="48"/>
    </location>
</feature>
<dbReference type="SUPFAM" id="SSF57903">
    <property type="entry name" value="FYVE/PHD zinc finger"/>
    <property type="match status" value="1"/>
</dbReference>
<dbReference type="InterPro" id="IPR016130">
    <property type="entry name" value="Tyr_Pase_AS"/>
</dbReference>
<dbReference type="GO" id="GO:0016020">
    <property type="term" value="C:membrane"/>
    <property type="evidence" value="ECO:0007669"/>
    <property type="project" value="UniProtKB-SubCell"/>
</dbReference>
<evidence type="ECO:0000256" key="6">
    <source>
        <dbReference type="ARBA" id="ARBA00022801"/>
    </source>
</evidence>
<evidence type="ECO:0000259" key="15">
    <source>
        <dbReference type="PROSITE" id="PS51339"/>
    </source>
</evidence>
<feature type="compositionally biased region" description="Polar residues" evidence="13">
    <location>
        <begin position="1"/>
        <end position="16"/>
    </location>
</feature>
<evidence type="ECO:0000256" key="8">
    <source>
        <dbReference type="ARBA" id="ARBA00023136"/>
    </source>
</evidence>
<dbReference type="EC" id="3.1.3.95" evidence="3"/>
<evidence type="ECO:0000259" key="14">
    <source>
        <dbReference type="PROSITE" id="PS50178"/>
    </source>
</evidence>
<keyword evidence="8" id="KW-0472">Membrane</keyword>
<evidence type="ECO:0000256" key="12">
    <source>
        <dbReference type="PROSITE-ProRule" id="PRU00091"/>
    </source>
</evidence>